<dbReference type="InterPro" id="IPR052808">
    <property type="entry name" value="GPCR_Mth-like"/>
</dbReference>
<evidence type="ECO:0000256" key="2">
    <source>
        <dbReference type="SAM" id="SignalP"/>
    </source>
</evidence>
<reference evidence="3" key="1">
    <citation type="submission" date="2022-01" db="EMBL/GenBank/DDBJ databases">
        <authorList>
            <person name="King R."/>
        </authorList>
    </citation>
    <scope>NUCLEOTIDE SEQUENCE</scope>
</reference>
<name>A0A9P0DRQ1_PHYSR</name>
<keyword evidence="1" id="KW-0812">Transmembrane</keyword>
<feature type="transmembrane region" description="Helical" evidence="1">
    <location>
        <begin position="268"/>
        <end position="288"/>
    </location>
</feature>
<dbReference type="AlphaFoldDB" id="A0A9P0DRQ1"/>
<keyword evidence="1" id="KW-0472">Membrane</keyword>
<feature type="transmembrane region" description="Helical" evidence="1">
    <location>
        <begin position="217"/>
        <end position="241"/>
    </location>
</feature>
<evidence type="ECO:0000256" key="1">
    <source>
        <dbReference type="SAM" id="Phobius"/>
    </source>
</evidence>
<evidence type="ECO:0000313" key="3">
    <source>
        <dbReference type="EMBL" id="CAH1158993.1"/>
    </source>
</evidence>
<dbReference type="OrthoDB" id="5854379at2759"/>
<dbReference type="Proteomes" id="UP001153712">
    <property type="component" value="Chromosome 11"/>
</dbReference>
<feature type="transmembrane region" description="Helical" evidence="1">
    <location>
        <begin position="360"/>
        <end position="379"/>
    </location>
</feature>
<keyword evidence="1" id="KW-1133">Transmembrane helix</keyword>
<accession>A0A9P0DRQ1</accession>
<feature type="chain" id="PRO_5040476788" evidence="2">
    <location>
        <begin position="19"/>
        <end position="468"/>
    </location>
</feature>
<protein>
    <submittedName>
        <fullName evidence="3">Uncharacterized protein</fullName>
    </submittedName>
</protein>
<feature type="transmembrane region" description="Helical" evidence="1">
    <location>
        <begin position="191"/>
        <end position="211"/>
    </location>
</feature>
<feature type="transmembrane region" description="Helical" evidence="1">
    <location>
        <begin position="317"/>
        <end position="340"/>
    </location>
</feature>
<feature type="transmembrane region" description="Helical" evidence="1">
    <location>
        <begin position="391"/>
        <end position="411"/>
    </location>
</feature>
<gene>
    <name evidence="3" type="ORF">PHYEVI_LOCUS2184</name>
</gene>
<feature type="transmembrane region" description="Helical" evidence="1">
    <location>
        <begin position="158"/>
        <end position="179"/>
    </location>
</feature>
<sequence>MNSYLWFICLLCFVYCEGQRENSHIPEQVFPKCCKLTQVIEKVLESKVLENGSYNCTDATNFSPSYRYKYFESNATHINDVPEEIDLPLYHSPLTCHFYELYMNETVGFIYNGSYIDIYDANIWNSSHYCIDYNIFENQTEILQCTFDLENEPNKAQFYFPCVIVSTLCYLLSAVIYKVILDVKNVFQKCFIGYSVSMTGTFLCLVLLQKIDNYCTILGSIFMLFILSSFIWQFCLCFDLICLNKEVIKDLGVTTRKLDLILAGKERIYAYIAASIFIPCVLVFISVISSKSSSPDVPNSFMKGHGMCNFPDCRLPLLFVPIGLLLLLSLLSIIYSFRLININNKEYNTEHGWLTVKSTLKYQTISCLMIWLPSFIWIIDAALENLTKGDAQLYEIIEGLQGIFVLAVFVLNRYTRKDIYVALFQKRRNPGENEPPRRYTKILRKFRTDSTNSDFCTMEISDSPLTKQ</sequence>
<proteinExistence type="predicted"/>
<keyword evidence="4" id="KW-1185">Reference proteome</keyword>
<dbReference type="Gene3D" id="1.20.1070.10">
    <property type="entry name" value="Rhodopsin 7-helix transmembrane proteins"/>
    <property type="match status" value="1"/>
</dbReference>
<keyword evidence="2" id="KW-0732">Signal</keyword>
<dbReference type="EMBL" id="OU900104">
    <property type="protein sequence ID" value="CAH1158993.1"/>
    <property type="molecule type" value="Genomic_DNA"/>
</dbReference>
<dbReference type="PANTHER" id="PTHR46953">
    <property type="entry name" value="G-PROTEIN COUPLED RECEPTOR MTH-LIKE 1-RELATED"/>
    <property type="match status" value="1"/>
</dbReference>
<evidence type="ECO:0000313" key="4">
    <source>
        <dbReference type="Proteomes" id="UP001153712"/>
    </source>
</evidence>
<feature type="signal peptide" evidence="2">
    <location>
        <begin position="1"/>
        <end position="18"/>
    </location>
</feature>
<dbReference type="PANTHER" id="PTHR46953:SF1">
    <property type="entry name" value="G-PROTEIN COUPLED RECEPTOR MTH-LIKE 1-RELATED"/>
    <property type="match status" value="1"/>
</dbReference>
<organism evidence="3 4">
    <name type="scientific">Phyllotreta striolata</name>
    <name type="common">Striped flea beetle</name>
    <name type="synonym">Crioceris striolata</name>
    <dbReference type="NCBI Taxonomy" id="444603"/>
    <lineage>
        <taxon>Eukaryota</taxon>
        <taxon>Metazoa</taxon>
        <taxon>Ecdysozoa</taxon>
        <taxon>Arthropoda</taxon>
        <taxon>Hexapoda</taxon>
        <taxon>Insecta</taxon>
        <taxon>Pterygota</taxon>
        <taxon>Neoptera</taxon>
        <taxon>Endopterygota</taxon>
        <taxon>Coleoptera</taxon>
        <taxon>Polyphaga</taxon>
        <taxon>Cucujiformia</taxon>
        <taxon>Chrysomeloidea</taxon>
        <taxon>Chrysomelidae</taxon>
        <taxon>Galerucinae</taxon>
        <taxon>Alticini</taxon>
        <taxon>Phyllotreta</taxon>
    </lineage>
</organism>